<dbReference type="PANTHER" id="PTHR43562:SF3">
    <property type="entry name" value="SODIUM ION_PROTON EXCHANGER (EUROFUNG)"/>
    <property type="match status" value="1"/>
</dbReference>
<accession>A0A9P4SKI1</accession>
<evidence type="ECO:0000256" key="1">
    <source>
        <dbReference type="ARBA" id="ARBA00022448"/>
    </source>
</evidence>
<evidence type="ECO:0000313" key="9">
    <source>
        <dbReference type="Proteomes" id="UP000799429"/>
    </source>
</evidence>
<feature type="transmembrane region" description="Helical" evidence="7">
    <location>
        <begin position="175"/>
        <end position="198"/>
    </location>
</feature>
<evidence type="ECO:0000256" key="5">
    <source>
        <dbReference type="ARBA" id="ARBA00023201"/>
    </source>
</evidence>
<feature type="compositionally biased region" description="Polar residues" evidence="6">
    <location>
        <begin position="262"/>
        <end position="288"/>
    </location>
</feature>
<evidence type="ECO:0008006" key="10">
    <source>
        <dbReference type="Google" id="ProtNLM"/>
    </source>
</evidence>
<feature type="region of interest" description="Disordered" evidence="6">
    <location>
        <begin position="357"/>
        <end position="392"/>
    </location>
</feature>
<dbReference type="GO" id="GO:0015297">
    <property type="term" value="F:antiporter activity"/>
    <property type="evidence" value="ECO:0007669"/>
    <property type="project" value="UniProtKB-KW"/>
</dbReference>
<dbReference type="OrthoDB" id="1288932at2759"/>
<feature type="transmembrane region" description="Helical" evidence="7">
    <location>
        <begin position="135"/>
        <end position="155"/>
    </location>
</feature>
<keyword evidence="4" id="KW-0406">Ion transport</keyword>
<feature type="transmembrane region" description="Helical" evidence="7">
    <location>
        <begin position="20"/>
        <end position="43"/>
    </location>
</feature>
<evidence type="ECO:0000256" key="6">
    <source>
        <dbReference type="SAM" id="MobiDB-lite"/>
    </source>
</evidence>
<keyword evidence="2" id="KW-0050">Antiport</keyword>
<evidence type="ECO:0000256" key="2">
    <source>
        <dbReference type="ARBA" id="ARBA00022449"/>
    </source>
</evidence>
<feature type="compositionally biased region" description="Polar residues" evidence="6">
    <location>
        <begin position="364"/>
        <end position="383"/>
    </location>
</feature>
<comment type="caution">
    <text evidence="8">The sequence shown here is derived from an EMBL/GenBank/DDBJ whole genome shotgun (WGS) entry which is preliminary data.</text>
</comment>
<dbReference type="Gene3D" id="1.20.1530.20">
    <property type="match status" value="1"/>
</dbReference>
<sequence length="438" mass="47040">MGSSSDAALPYHKPGIVTTLILGAFILLLNLLKPCQIFLGIAFGIPGANWLGRKTGHVVVQLGYLGLLLLVYETESGVALTYITLPVGLSYVLMSLSNATSLQAFAAGAALCSTGLGTTFAVLSVTSLVTTRIGVVLTSAAMMDDVVGLVIVQVISNLGSSASSFKSTTVIRPIFVSLAFAVAVPLVARLVVRSLSIWSNAKKKKNPSSRFNQNLLNPYAARIIHTAILLGMITATSYTGTANLFTAYPSGAAVSWWDSEVTHPQSRNGTPQTSEQNQQEFSRNQSPRDSIHSRADTSPDSTSGPNIFHTFYTQPLRRIFTPFFFASIGFPVPITRMFSAPISWKGIVYTILMRHSQPNPPSPDSTARSSSIEVPDRSQSNSPRKPAPIRSHTSHDGGVILCTVVGPICVGALVRRVKKLQGEAERGRRDVLRVWGVD</sequence>
<evidence type="ECO:0000313" key="8">
    <source>
        <dbReference type="EMBL" id="KAF2843502.1"/>
    </source>
</evidence>
<dbReference type="InterPro" id="IPR038770">
    <property type="entry name" value="Na+/solute_symporter_sf"/>
</dbReference>
<name>A0A9P4SKI1_9PEZI</name>
<dbReference type="AlphaFoldDB" id="A0A9P4SKI1"/>
<keyword evidence="1" id="KW-0813">Transport</keyword>
<evidence type="ECO:0000256" key="4">
    <source>
        <dbReference type="ARBA" id="ARBA00023065"/>
    </source>
</evidence>
<reference evidence="8" key="1">
    <citation type="journal article" date="2020" name="Stud. Mycol.">
        <title>101 Dothideomycetes genomes: a test case for predicting lifestyles and emergence of pathogens.</title>
        <authorList>
            <person name="Haridas S."/>
            <person name="Albert R."/>
            <person name="Binder M."/>
            <person name="Bloem J."/>
            <person name="Labutti K."/>
            <person name="Salamov A."/>
            <person name="Andreopoulos B."/>
            <person name="Baker S."/>
            <person name="Barry K."/>
            <person name="Bills G."/>
            <person name="Bluhm B."/>
            <person name="Cannon C."/>
            <person name="Castanera R."/>
            <person name="Culley D."/>
            <person name="Daum C."/>
            <person name="Ezra D."/>
            <person name="Gonzalez J."/>
            <person name="Henrissat B."/>
            <person name="Kuo A."/>
            <person name="Liang C."/>
            <person name="Lipzen A."/>
            <person name="Lutzoni F."/>
            <person name="Magnuson J."/>
            <person name="Mondo S."/>
            <person name="Nolan M."/>
            <person name="Ohm R."/>
            <person name="Pangilinan J."/>
            <person name="Park H.-J."/>
            <person name="Ramirez L."/>
            <person name="Alfaro M."/>
            <person name="Sun H."/>
            <person name="Tritt A."/>
            <person name="Yoshinaga Y."/>
            <person name="Zwiers L.-H."/>
            <person name="Turgeon B."/>
            <person name="Goodwin S."/>
            <person name="Spatafora J."/>
            <person name="Crous P."/>
            <person name="Grigoriev I."/>
        </authorList>
    </citation>
    <scope>NUCLEOTIDE SEQUENCE</scope>
    <source>
        <strain evidence="8">CBS 101060</strain>
    </source>
</reference>
<feature type="region of interest" description="Disordered" evidence="6">
    <location>
        <begin position="261"/>
        <end position="306"/>
    </location>
</feature>
<dbReference type="GO" id="GO:0006814">
    <property type="term" value="P:sodium ion transport"/>
    <property type="evidence" value="ECO:0007669"/>
    <property type="project" value="UniProtKB-KW"/>
</dbReference>
<keyword evidence="7" id="KW-0472">Membrane</keyword>
<keyword evidence="7" id="KW-0812">Transmembrane</keyword>
<evidence type="ECO:0000256" key="7">
    <source>
        <dbReference type="SAM" id="Phobius"/>
    </source>
</evidence>
<keyword evidence="3" id="KW-0915">Sodium</keyword>
<dbReference type="Proteomes" id="UP000799429">
    <property type="component" value="Unassembled WGS sequence"/>
</dbReference>
<keyword evidence="7" id="KW-1133">Transmembrane helix</keyword>
<feature type="transmembrane region" description="Helical" evidence="7">
    <location>
        <begin position="102"/>
        <end position="123"/>
    </location>
</feature>
<dbReference type="EMBL" id="MU006089">
    <property type="protein sequence ID" value="KAF2843502.1"/>
    <property type="molecule type" value="Genomic_DNA"/>
</dbReference>
<gene>
    <name evidence="8" type="ORF">M501DRAFT_1021798</name>
</gene>
<evidence type="ECO:0000256" key="3">
    <source>
        <dbReference type="ARBA" id="ARBA00023053"/>
    </source>
</evidence>
<keyword evidence="9" id="KW-1185">Reference proteome</keyword>
<feature type="transmembrane region" description="Helical" evidence="7">
    <location>
        <begin position="219"/>
        <end position="238"/>
    </location>
</feature>
<dbReference type="PANTHER" id="PTHR43562">
    <property type="entry name" value="NAPA-TYPE SODIUM/HYDROGEN ANTIPORTER"/>
    <property type="match status" value="1"/>
</dbReference>
<organism evidence="8 9">
    <name type="scientific">Patellaria atrata CBS 101060</name>
    <dbReference type="NCBI Taxonomy" id="1346257"/>
    <lineage>
        <taxon>Eukaryota</taxon>
        <taxon>Fungi</taxon>
        <taxon>Dikarya</taxon>
        <taxon>Ascomycota</taxon>
        <taxon>Pezizomycotina</taxon>
        <taxon>Dothideomycetes</taxon>
        <taxon>Dothideomycetes incertae sedis</taxon>
        <taxon>Patellariales</taxon>
        <taxon>Patellariaceae</taxon>
        <taxon>Patellaria</taxon>
    </lineage>
</organism>
<keyword evidence="5" id="KW-0739">Sodium transport</keyword>
<protein>
    <recommendedName>
        <fullName evidence="10">Cation/H+ exchanger domain-containing protein</fullName>
    </recommendedName>
</protein>
<proteinExistence type="predicted"/>